<dbReference type="Gene3D" id="3.30.43.10">
    <property type="entry name" value="Uridine Diphospho-n-acetylenolpyruvylglucosamine Reductase, domain 2"/>
    <property type="match status" value="1"/>
</dbReference>
<reference evidence="7 8" key="1">
    <citation type="journal article" date="2019" name="Nat. Ecol. Evol.">
        <title>Megaphylogeny resolves global patterns of mushroom evolution.</title>
        <authorList>
            <person name="Varga T."/>
            <person name="Krizsan K."/>
            <person name="Foldi C."/>
            <person name="Dima B."/>
            <person name="Sanchez-Garcia M."/>
            <person name="Sanchez-Ramirez S."/>
            <person name="Szollosi G.J."/>
            <person name="Szarkandi J.G."/>
            <person name="Papp V."/>
            <person name="Albert L."/>
            <person name="Andreopoulos W."/>
            <person name="Angelini C."/>
            <person name="Antonin V."/>
            <person name="Barry K.W."/>
            <person name="Bougher N.L."/>
            <person name="Buchanan P."/>
            <person name="Buyck B."/>
            <person name="Bense V."/>
            <person name="Catcheside P."/>
            <person name="Chovatia M."/>
            <person name="Cooper J."/>
            <person name="Damon W."/>
            <person name="Desjardin D."/>
            <person name="Finy P."/>
            <person name="Geml J."/>
            <person name="Haridas S."/>
            <person name="Hughes K."/>
            <person name="Justo A."/>
            <person name="Karasinski D."/>
            <person name="Kautmanova I."/>
            <person name="Kiss B."/>
            <person name="Kocsube S."/>
            <person name="Kotiranta H."/>
            <person name="LaButti K.M."/>
            <person name="Lechner B.E."/>
            <person name="Liimatainen K."/>
            <person name="Lipzen A."/>
            <person name="Lukacs Z."/>
            <person name="Mihaltcheva S."/>
            <person name="Morgado L.N."/>
            <person name="Niskanen T."/>
            <person name="Noordeloos M.E."/>
            <person name="Ohm R.A."/>
            <person name="Ortiz-Santana B."/>
            <person name="Ovrebo C."/>
            <person name="Racz N."/>
            <person name="Riley R."/>
            <person name="Savchenko A."/>
            <person name="Shiryaev A."/>
            <person name="Soop K."/>
            <person name="Spirin V."/>
            <person name="Szebenyi C."/>
            <person name="Tomsovsky M."/>
            <person name="Tulloss R.E."/>
            <person name="Uehling J."/>
            <person name="Grigoriev I.V."/>
            <person name="Vagvolgyi C."/>
            <person name="Papp T."/>
            <person name="Martin F.M."/>
            <person name="Miettinen O."/>
            <person name="Hibbett D.S."/>
            <person name="Nagy L.G."/>
        </authorList>
    </citation>
    <scope>NUCLEOTIDE SEQUENCE [LARGE SCALE GENOMIC DNA]</scope>
    <source>
        <strain evidence="7 8">FP101781</strain>
    </source>
</reference>
<evidence type="ECO:0000256" key="5">
    <source>
        <dbReference type="ARBA" id="ARBA00023002"/>
    </source>
</evidence>
<keyword evidence="8" id="KW-1185">Reference proteome</keyword>
<sequence length="461" mass="50413">MADTSSLLKNIKGDIVTRDHPDYDSAISRWAKNAERKAEIVVFVKDAQDVVLSLAYAKEANLPIAIRGGGHNAGGASSAEGGLVIDLGKYLNKVTIDAENKLGYVGGGALWGDVDREAIKYGLATVGGTVSHTGVGGLTVGGGYGWLSGRHRPYYRQPQADGTIRTANDTENSDLFWALRGGGSNFGIVTEFVYQLHTQRKTIFAGVAIFIPPQVKQLIEATKQWWDNVGIDEGMIQAGKPVIAVSFFYNGSVEEGRENFKAFFDIGPVADMTKERPYEELNTLTNPQVPHGNCYYLKGSSHTTPSEDLMTQVVGKAAEISNAGKFRSAFLFEYFSLEKVNSVPVSATAFRRDLSSNILMQLVWDGKYPERTGEARVVMKDMVDIVLKAQGMLNQGAQTAYTNYGHDIEMPAESYAHPSGDHQATGSLAAFASNYPRLQELKKKYDPQNIFNRWYPITPAA</sequence>
<evidence type="ECO:0000256" key="1">
    <source>
        <dbReference type="ARBA" id="ARBA00001974"/>
    </source>
</evidence>
<name>A0A4Y7TZZ6_COPMI</name>
<organism evidence="7 8">
    <name type="scientific">Coprinellus micaceus</name>
    <name type="common">Glistening ink-cap mushroom</name>
    <name type="synonym">Coprinus micaceus</name>
    <dbReference type="NCBI Taxonomy" id="71717"/>
    <lineage>
        <taxon>Eukaryota</taxon>
        <taxon>Fungi</taxon>
        <taxon>Dikarya</taxon>
        <taxon>Basidiomycota</taxon>
        <taxon>Agaricomycotina</taxon>
        <taxon>Agaricomycetes</taxon>
        <taxon>Agaricomycetidae</taxon>
        <taxon>Agaricales</taxon>
        <taxon>Agaricineae</taxon>
        <taxon>Psathyrellaceae</taxon>
        <taxon>Coprinellus</taxon>
    </lineage>
</organism>
<protein>
    <submittedName>
        <fullName evidence="7">FAD binding domain-containing protein</fullName>
    </submittedName>
</protein>
<evidence type="ECO:0000256" key="3">
    <source>
        <dbReference type="ARBA" id="ARBA00022630"/>
    </source>
</evidence>
<dbReference type="AlphaFoldDB" id="A0A4Y7TZZ6"/>
<dbReference type="Pfam" id="PF08031">
    <property type="entry name" value="BBE"/>
    <property type="match status" value="1"/>
</dbReference>
<dbReference type="STRING" id="71717.A0A4Y7TZZ6"/>
<evidence type="ECO:0000259" key="6">
    <source>
        <dbReference type="PROSITE" id="PS51387"/>
    </source>
</evidence>
<dbReference type="EMBL" id="QPFP01000001">
    <property type="protein sequence ID" value="TEB39767.1"/>
    <property type="molecule type" value="Genomic_DNA"/>
</dbReference>
<keyword evidence="5" id="KW-0560">Oxidoreductase</keyword>
<evidence type="ECO:0000256" key="4">
    <source>
        <dbReference type="ARBA" id="ARBA00022827"/>
    </source>
</evidence>
<dbReference type="InterPro" id="IPR016167">
    <property type="entry name" value="FAD-bd_PCMH_sub1"/>
</dbReference>
<dbReference type="InterPro" id="IPR012951">
    <property type="entry name" value="BBE"/>
</dbReference>
<gene>
    <name evidence="7" type="ORF">FA13DRAFT_1784452</name>
</gene>
<dbReference type="Gene3D" id="3.40.462.20">
    <property type="match status" value="1"/>
</dbReference>
<dbReference type="InterPro" id="IPR016169">
    <property type="entry name" value="FAD-bd_PCMH_sub2"/>
</dbReference>
<dbReference type="PANTHER" id="PTHR42973">
    <property type="entry name" value="BINDING OXIDOREDUCTASE, PUTATIVE (AFU_ORTHOLOGUE AFUA_1G17690)-RELATED"/>
    <property type="match status" value="1"/>
</dbReference>
<dbReference type="InterPro" id="IPR036318">
    <property type="entry name" value="FAD-bd_PCMH-like_sf"/>
</dbReference>
<dbReference type="SUPFAM" id="SSF56176">
    <property type="entry name" value="FAD-binding/transporter-associated domain-like"/>
    <property type="match status" value="1"/>
</dbReference>
<dbReference type="PANTHER" id="PTHR42973:SF39">
    <property type="entry name" value="FAD-BINDING PCMH-TYPE DOMAIN-CONTAINING PROTEIN"/>
    <property type="match status" value="1"/>
</dbReference>
<dbReference type="Pfam" id="PF01565">
    <property type="entry name" value="FAD_binding_4"/>
    <property type="match status" value="1"/>
</dbReference>
<feature type="domain" description="FAD-binding PCMH-type" evidence="6">
    <location>
        <begin position="33"/>
        <end position="199"/>
    </location>
</feature>
<keyword evidence="4" id="KW-0274">FAD</keyword>
<dbReference type="Proteomes" id="UP000298030">
    <property type="component" value="Unassembled WGS sequence"/>
</dbReference>
<dbReference type="InterPro" id="IPR050416">
    <property type="entry name" value="FAD-linked_Oxidoreductase"/>
</dbReference>
<evidence type="ECO:0000313" key="8">
    <source>
        <dbReference type="Proteomes" id="UP000298030"/>
    </source>
</evidence>
<dbReference type="GO" id="GO:0071949">
    <property type="term" value="F:FAD binding"/>
    <property type="evidence" value="ECO:0007669"/>
    <property type="project" value="InterPro"/>
</dbReference>
<dbReference type="InterPro" id="IPR006094">
    <property type="entry name" value="Oxid_FAD_bind_N"/>
</dbReference>
<comment type="cofactor">
    <cofactor evidence="1">
        <name>FAD</name>
        <dbReference type="ChEBI" id="CHEBI:57692"/>
    </cofactor>
</comment>
<evidence type="ECO:0000313" key="7">
    <source>
        <dbReference type="EMBL" id="TEB39767.1"/>
    </source>
</evidence>
<dbReference type="Gene3D" id="3.30.465.10">
    <property type="match status" value="1"/>
</dbReference>
<dbReference type="OrthoDB" id="415825at2759"/>
<proteinExistence type="inferred from homology"/>
<dbReference type="InterPro" id="IPR016166">
    <property type="entry name" value="FAD-bd_PCMH"/>
</dbReference>
<dbReference type="GO" id="GO:0016491">
    <property type="term" value="F:oxidoreductase activity"/>
    <property type="evidence" value="ECO:0007669"/>
    <property type="project" value="UniProtKB-KW"/>
</dbReference>
<evidence type="ECO:0000256" key="2">
    <source>
        <dbReference type="ARBA" id="ARBA00005466"/>
    </source>
</evidence>
<comment type="similarity">
    <text evidence="2">Belongs to the oxygen-dependent FAD-linked oxidoreductase family.</text>
</comment>
<accession>A0A4Y7TZZ6</accession>
<dbReference type="PROSITE" id="PS51387">
    <property type="entry name" value="FAD_PCMH"/>
    <property type="match status" value="1"/>
</dbReference>
<keyword evidence="3" id="KW-0285">Flavoprotein</keyword>
<comment type="caution">
    <text evidence="7">The sequence shown here is derived from an EMBL/GenBank/DDBJ whole genome shotgun (WGS) entry which is preliminary data.</text>
</comment>